<evidence type="ECO:0000259" key="7">
    <source>
        <dbReference type="PROSITE" id="PS51085"/>
    </source>
</evidence>
<dbReference type="Gene3D" id="3.10.20.30">
    <property type="match status" value="1"/>
</dbReference>
<dbReference type="RefSeq" id="WP_136915651.1">
    <property type="nucleotide sequence ID" value="NZ_CP039371.1"/>
</dbReference>
<dbReference type="PROSITE" id="PS51384">
    <property type="entry name" value="FAD_FR"/>
    <property type="match status" value="1"/>
</dbReference>
<evidence type="ECO:0000256" key="6">
    <source>
        <dbReference type="ARBA" id="ARBA00023014"/>
    </source>
</evidence>
<dbReference type="InterPro" id="IPR039261">
    <property type="entry name" value="FNR_nucleotide-bd"/>
</dbReference>
<dbReference type="PROSITE" id="PS51085">
    <property type="entry name" value="2FE2S_FER_2"/>
    <property type="match status" value="1"/>
</dbReference>
<keyword evidence="4" id="KW-0560">Oxidoreductase</keyword>
<dbReference type="Pfam" id="PF00111">
    <property type="entry name" value="Fer2"/>
    <property type="match status" value="1"/>
</dbReference>
<name>A0A4D6XAC3_PSEPU</name>
<evidence type="ECO:0000259" key="8">
    <source>
        <dbReference type="PROSITE" id="PS51384"/>
    </source>
</evidence>
<dbReference type="GO" id="GO:0051537">
    <property type="term" value="F:2 iron, 2 sulfur cluster binding"/>
    <property type="evidence" value="ECO:0007669"/>
    <property type="project" value="UniProtKB-KW"/>
</dbReference>
<dbReference type="Gene3D" id="2.40.30.10">
    <property type="entry name" value="Translation factors"/>
    <property type="match status" value="1"/>
</dbReference>
<dbReference type="Gene3D" id="3.40.50.80">
    <property type="entry name" value="Nucleotide-binding domain of ferredoxin-NADP reductase (FNR) module"/>
    <property type="match status" value="1"/>
</dbReference>
<feature type="domain" description="2Fe-2S ferredoxin-type" evidence="7">
    <location>
        <begin position="229"/>
        <end position="314"/>
    </location>
</feature>
<dbReference type="SUPFAM" id="SSF63380">
    <property type="entry name" value="Riboflavin synthase domain-like"/>
    <property type="match status" value="1"/>
</dbReference>
<evidence type="ECO:0000256" key="4">
    <source>
        <dbReference type="ARBA" id="ARBA00023002"/>
    </source>
</evidence>
<dbReference type="SUPFAM" id="SSF54292">
    <property type="entry name" value="2Fe-2S ferredoxin-like"/>
    <property type="match status" value="1"/>
</dbReference>
<dbReference type="GO" id="GO:0046872">
    <property type="term" value="F:metal ion binding"/>
    <property type="evidence" value="ECO:0007669"/>
    <property type="project" value="UniProtKB-KW"/>
</dbReference>
<evidence type="ECO:0000313" key="9">
    <source>
        <dbReference type="EMBL" id="QCI13532.1"/>
    </source>
</evidence>
<dbReference type="InterPro" id="IPR017927">
    <property type="entry name" value="FAD-bd_FR_type"/>
</dbReference>
<evidence type="ECO:0000256" key="3">
    <source>
        <dbReference type="ARBA" id="ARBA00022723"/>
    </source>
</evidence>
<dbReference type="PANTHER" id="PTHR47354">
    <property type="entry name" value="NADH OXIDOREDUCTASE HCR"/>
    <property type="match status" value="1"/>
</dbReference>
<dbReference type="SUPFAM" id="SSF52343">
    <property type="entry name" value="Ferredoxin reductase-like, C-terminal NADP-linked domain"/>
    <property type="match status" value="1"/>
</dbReference>
<accession>A0A4D6XAC3</accession>
<dbReference type="InterPro" id="IPR006058">
    <property type="entry name" value="2Fe2S_fd_BS"/>
</dbReference>
<keyword evidence="6" id="KW-0411">Iron-sulfur</keyword>
<keyword evidence="2" id="KW-0001">2Fe-2S</keyword>
<reference evidence="10" key="1">
    <citation type="submission" date="2019-04" db="EMBL/GenBank/DDBJ databases">
        <title>Genome sequence of Pseudomonas putida 1290, an auxin catabolizing strain.</title>
        <authorList>
            <person name="Laird T.S."/>
            <person name="Leveau J.H.J."/>
        </authorList>
    </citation>
    <scope>NUCLEOTIDE SEQUENCE [LARGE SCALE GENOMIC DNA]</scope>
    <source>
        <strain evidence="10">1290</strain>
    </source>
</reference>
<proteinExistence type="predicted"/>
<dbReference type="OrthoDB" id="9801223at2"/>
<keyword evidence="1" id="KW-0285">Flavoprotein</keyword>
<dbReference type="EMBL" id="CP039371">
    <property type="protein sequence ID" value="QCI13532.1"/>
    <property type="molecule type" value="Genomic_DNA"/>
</dbReference>
<evidence type="ECO:0000313" key="10">
    <source>
        <dbReference type="Proteomes" id="UP000298551"/>
    </source>
</evidence>
<dbReference type="InterPro" id="IPR012675">
    <property type="entry name" value="Beta-grasp_dom_sf"/>
</dbReference>
<keyword evidence="3" id="KW-0479">Metal-binding</keyword>
<dbReference type="GO" id="GO:0016491">
    <property type="term" value="F:oxidoreductase activity"/>
    <property type="evidence" value="ECO:0007669"/>
    <property type="project" value="UniProtKB-KW"/>
</dbReference>
<dbReference type="CDD" id="cd00207">
    <property type="entry name" value="fer2"/>
    <property type="match status" value="1"/>
</dbReference>
<protein>
    <submittedName>
        <fullName evidence="9">Oxidoreductase</fullName>
    </submittedName>
</protein>
<dbReference type="CDD" id="cd06185">
    <property type="entry name" value="PDR_like"/>
    <property type="match status" value="1"/>
</dbReference>
<evidence type="ECO:0000256" key="2">
    <source>
        <dbReference type="ARBA" id="ARBA00022714"/>
    </source>
</evidence>
<gene>
    <name evidence="9" type="ORF">E6B08_20200</name>
</gene>
<organism evidence="9 10">
    <name type="scientific">Pseudomonas putida</name>
    <name type="common">Arthrobacter siderocapsulatus</name>
    <dbReference type="NCBI Taxonomy" id="303"/>
    <lineage>
        <taxon>Bacteria</taxon>
        <taxon>Pseudomonadati</taxon>
        <taxon>Pseudomonadota</taxon>
        <taxon>Gammaproteobacteria</taxon>
        <taxon>Pseudomonadales</taxon>
        <taxon>Pseudomonadaceae</taxon>
        <taxon>Pseudomonas</taxon>
    </lineage>
</organism>
<evidence type="ECO:0000256" key="1">
    <source>
        <dbReference type="ARBA" id="ARBA00022630"/>
    </source>
</evidence>
<evidence type="ECO:0000256" key="5">
    <source>
        <dbReference type="ARBA" id="ARBA00023004"/>
    </source>
</evidence>
<dbReference type="InterPro" id="IPR036010">
    <property type="entry name" value="2Fe-2S_ferredoxin-like_sf"/>
</dbReference>
<keyword evidence="5" id="KW-0408">Iron</keyword>
<dbReference type="AlphaFoldDB" id="A0A4D6XAC3"/>
<dbReference type="InterPro" id="IPR050415">
    <property type="entry name" value="MRET"/>
</dbReference>
<dbReference type="PANTHER" id="PTHR47354:SF1">
    <property type="entry name" value="CARNITINE MONOOXYGENASE REDUCTASE SUBUNIT"/>
    <property type="match status" value="1"/>
</dbReference>
<dbReference type="InterPro" id="IPR001041">
    <property type="entry name" value="2Fe-2S_ferredoxin-type"/>
</dbReference>
<dbReference type="PRINTS" id="PR00409">
    <property type="entry name" value="PHDIOXRDTASE"/>
</dbReference>
<dbReference type="Proteomes" id="UP000298551">
    <property type="component" value="Chromosome"/>
</dbReference>
<feature type="domain" description="FAD-binding FR-type" evidence="8">
    <location>
        <begin position="1"/>
        <end position="101"/>
    </location>
</feature>
<sequence length="314" mass="34228">MIEVIVAKKQLEAVGIYSFELAREDGSPLPAFSAGAHIDVHLASGLTRQYSLCNSASENHRYQIAVLREPASRGGSEQMHDVVSEGQRLTISTPRNLFELDNSAGHSLLFAGGIGITPILCMAERLSHAGASFDLYYSVRSEDRAAFVKRMKDSPFADRVHLCFDDQAPLDATKVLANPAEDTHLYVCGPGGYMEFVLSTARAQGWVEAKLHREYFSAGEQANAPGEAFEIEIASSGEVMRVEADQTIIDVLYDAGIDVPVSCEQGVCGTCITRVLDGIPEHRDSFLTDAQRALNDQFTPCCSRAKSPRLILDL</sequence>
<dbReference type="PROSITE" id="PS00197">
    <property type="entry name" value="2FE2S_FER_1"/>
    <property type="match status" value="1"/>
</dbReference>
<dbReference type="InterPro" id="IPR017938">
    <property type="entry name" value="Riboflavin_synthase-like_b-brl"/>
</dbReference>